<evidence type="ECO:0000256" key="5">
    <source>
        <dbReference type="ARBA" id="ARBA00022777"/>
    </source>
</evidence>
<keyword evidence="2" id="KW-0723">Serine/threonine-protein kinase</keyword>
<evidence type="ECO:0000256" key="4">
    <source>
        <dbReference type="ARBA" id="ARBA00022741"/>
    </source>
</evidence>
<keyword evidence="4 9" id="KW-0547">Nucleotide-binding</keyword>
<keyword evidence="6 9" id="KW-0067">ATP-binding</keyword>
<gene>
    <name evidence="12" type="ORF">PN497_02590</name>
</gene>
<dbReference type="Pfam" id="PF00069">
    <property type="entry name" value="Pkinase"/>
    <property type="match status" value="1"/>
</dbReference>
<comment type="catalytic activity">
    <reaction evidence="8">
        <text>L-seryl-[protein] + ATP = O-phospho-L-seryl-[protein] + ADP + H(+)</text>
        <dbReference type="Rhea" id="RHEA:17989"/>
        <dbReference type="Rhea" id="RHEA-COMP:9863"/>
        <dbReference type="Rhea" id="RHEA-COMP:11604"/>
        <dbReference type="ChEBI" id="CHEBI:15378"/>
        <dbReference type="ChEBI" id="CHEBI:29999"/>
        <dbReference type="ChEBI" id="CHEBI:30616"/>
        <dbReference type="ChEBI" id="CHEBI:83421"/>
        <dbReference type="ChEBI" id="CHEBI:456216"/>
        <dbReference type="EC" id="2.7.11.1"/>
    </reaction>
</comment>
<keyword evidence="5 12" id="KW-0418">Kinase</keyword>
<evidence type="ECO:0000313" key="12">
    <source>
        <dbReference type="EMBL" id="MDB9440273.1"/>
    </source>
</evidence>
<evidence type="ECO:0000256" key="9">
    <source>
        <dbReference type="PROSITE-ProRule" id="PRU10141"/>
    </source>
</evidence>
<comment type="catalytic activity">
    <reaction evidence="7">
        <text>L-threonyl-[protein] + ATP = O-phospho-L-threonyl-[protein] + ADP + H(+)</text>
        <dbReference type="Rhea" id="RHEA:46608"/>
        <dbReference type="Rhea" id="RHEA-COMP:11060"/>
        <dbReference type="Rhea" id="RHEA-COMP:11605"/>
        <dbReference type="ChEBI" id="CHEBI:15378"/>
        <dbReference type="ChEBI" id="CHEBI:30013"/>
        <dbReference type="ChEBI" id="CHEBI:30616"/>
        <dbReference type="ChEBI" id="CHEBI:61977"/>
        <dbReference type="ChEBI" id="CHEBI:456216"/>
        <dbReference type="EC" id="2.7.11.1"/>
    </reaction>
</comment>
<name>A0ABT4ZN88_9CYAN</name>
<dbReference type="SUPFAM" id="SSF56112">
    <property type="entry name" value="Protein kinase-like (PK-like)"/>
    <property type="match status" value="1"/>
</dbReference>
<dbReference type="InterPro" id="IPR008271">
    <property type="entry name" value="Ser/Thr_kinase_AS"/>
</dbReference>
<dbReference type="PROSITE" id="PS00107">
    <property type="entry name" value="PROTEIN_KINASE_ATP"/>
    <property type="match status" value="1"/>
</dbReference>
<dbReference type="PANTHER" id="PTHR24363:SF0">
    <property type="entry name" value="SERINE_THREONINE KINASE LIKE DOMAIN CONTAINING 1"/>
    <property type="match status" value="1"/>
</dbReference>
<feature type="transmembrane region" description="Helical" evidence="10">
    <location>
        <begin position="286"/>
        <end position="306"/>
    </location>
</feature>
<evidence type="ECO:0000256" key="8">
    <source>
        <dbReference type="ARBA" id="ARBA00048679"/>
    </source>
</evidence>
<evidence type="ECO:0000256" key="10">
    <source>
        <dbReference type="SAM" id="Phobius"/>
    </source>
</evidence>
<organism evidence="12 13">
    <name type="scientific">Sphaerospermopsis kisseleviana CS-549</name>
    <dbReference type="NCBI Taxonomy" id="3021783"/>
    <lineage>
        <taxon>Bacteria</taxon>
        <taxon>Bacillati</taxon>
        <taxon>Cyanobacteriota</taxon>
        <taxon>Cyanophyceae</taxon>
        <taxon>Nostocales</taxon>
        <taxon>Aphanizomenonaceae</taxon>
        <taxon>Sphaerospermopsis</taxon>
        <taxon>Sphaerospermopsis kisseleviana</taxon>
    </lineage>
</organism>
<dbReference type="GO" id="GO:0016301">
    <property type="term" value="F:kinase activity"/>
    <property type="evidence" value="ECO:0007669"/>
    <property type="project" value="UniProtKB-KW"/>
</dbReference>
<dbReference type="Gene3D" id="1.10.510.10">
    <property type="entry name" value="Transferase(Phosphotransferase) domain 1"/>
    <property type="match status" value="1"/>
</dbReference>
<dbReference type="EMBL" id="JAQMTI010000030">
    <property type="protein sequence ID" value="MDB9440273.1"/>
    <property type="molecule type" value="Genomic_DNA"/>
</dbReference>
<keyword evidence="10" id="KW-0812">Transmembrane</keyword>
<dbReference type="InterPro" id="IPR000719">
    <property type="entry name" value="Prot_kinase_dom"/>
</dbReference>
<dbReference type="PANTHER" id="PTHR24363">
    <property type="entry name" value="SERINE/THREONINE PROTEIN KINASE"/>
    <property type="match status" value="1"/>
</dbReference>
<keyword evidence="3" id="KW-0808">Transferase</keyword>
<dbReference type="InterPro" id="IPR011009">
    <property type="entry name" value="Kinase-like_dom_sf"/>
</dbReference>
<dbReference type="EC" id="2.7.11.1" evidence="1"/>
<keyword evidence="10" id="KW-0472">Membrane</keyword>
<reference evidence="12 13" key="1">
    <citation type="submission" date="2023-01" db="EMBL/GenBank/DDBJ databases">
        <title>Genomes from the Australian National Cyanobacteria Reference Collection.</title>
        <authorList>
            <person name="Willis A."/>
            <person name="Lee E.M.F."/>
        </authorList>
    </citation>
    <scope>NUCLEOTIDE SEQUENCE [LARGE SCALE GENOMIC DNA]</scope>
    <source>
        <strain evidence="12 13">CS-549</strain>
    </source>
</reference>
<dbReference type="InterPro" id="IPR017441">
    <property type="entry name" value="Protein_kinase_ATP_BS"/>
</dbReference>
<evidence type="ECO:0000256" key="7">
    <source>
        <dbReference type="ARBA" id="ARBA00047899"/>
    </source>
</evidence>
<feature type="domain" description="Protein kinase" evidence="11">
    <location>
        <begin position="8"/>
        <end position="260"/>
    </location>
</feature>
<proteinExistence type="predicted"/>
<accession>A0ABT4ZN88</accession>
<dbReference type="PROSITE" id="PS00108">
    <property type="entry name" value="PROTEIN_KINASE_ST"/>
    <property type="match status" value="1"/>
</dbReference>
<feature type="binding site" evidence="9">
    <location>
        <position position="36"/>
    </location>
    <ligand>
        <name>ATP</name>
        <dbReference type="ChEBI" id="CHEBI:30616"/>
    </ligand>
</feature>
<protein>
    <recommendedName>
        <fullName evidence="1">non-specific serine/threonine protein kinase</fullName>
        <ecNumber evidence="1">2.7.11.1</ecNumber>
    </recommendedName>
</protein>
<sequence>MNNIGGKYQLLKILGSGNFGTTYLAVDQYGKRYAVKQLTFSSNEPNKIAIAQRKFNDEKEILQKLHHQQIPDFVDYIAENQQYYLVQQYIHGETLREKLHKDKNLSIEKSQKILLDILKILHYIHKKGIIHRDIKPDNIMIDHYDKDKLFLIDFGAVKAENPNDTKLQTPGTNIFSRGYAPIEQMRGYPEKNSDIYALGITIIELITGLKPENLTDTWYRDINIPDDLKEILCKMIDEYQDTRYQSAEEIIKDLQKPPSVQKTIPLSNGKINNSSVSISSRSGTDMILFGVMFTLISILIFHTAMLPGMNKQNEQIPEITGKFIKSE</sequence>
<dbReference type="RefSeq" id="WP_096570047.1">
    <property type="nucleotide sequence ID" value="NZ_JAQMTI010000030.1"/>
</dbReference>
<keyword evidence="13" id="KW-1185">Reference proteome</keyword>
<evidence type="ECO:0000256" key="2">
    <source>
        <dbReference type="ARBA" id="ARBA00022527"/>
    </source>
</evidence>
<evidence type="ECO:0000259" key="11">
    <source>
        <dbReference type="PROSITE" id="PS50011"/>
    </source>
</evidence>
<comment type="caution">
    <text evidence="12">The sequence shown here is derived from an EMBL/GenBank/DDBJ whole genome shotgun (WGS) entry which is preliminary data.</text>
</comment>
<keyword evidence="10" id="KW-1133">Transmembrane helix</keyword>
<dbReference type="SMART" id="SM00220">
    <property type="entry name" value="S_TKc"/>
    <property type="match status" value="1"/>
</dbReference>
<dbReference type="CDD" id="cd14014">
    <property type="entry name" value="STKc_PknB_like"/>
    <property type="match status" value="1"/>
</dbReference>
<evidence type="ECO:0000256" key="3">
    <source>
        <dbReference type="ARBA" id="ARBA00022679"/>
    </source>
</evidence>
<dbReference type="PROSITE" id="PS50011">
    <property type="entry name" value="PROTEIN_KINASE_DOM"/>
    <property type="match status" value="1"/>
</dbReference>
<evidence type="ECO:0000256" key="6">
    <source>
        <dbReference type="ARBA" id="ARBA00022840"/>
    </source>
</evidence>
<evidence type="ECO:0000313" key="13">
    <source>
        <dbReference type="Proteomes" id="UP001211711"/>
    </source>
</evidence>
<dbReference type="Proteomes" id="UP001211711">
    <property type="component" value="Unassembled WGS sequence"/>
</dbReference>
<evidence type="ECO:0000256" key="1">
    <source>
        <dbReference type="ARBA" id="ARBA00012513"/>
    </source>
</evidence>